<name>A0A1I7TWR9_9PELO</name>
<sequence>MIRCEEKMVRKTCGKCDGFYEEPMTVYFSPPVQDQTKHQVMAECCDLIMTTADYLETQHYTGGSKNVPLFTNRWLNHLMPRLNAHGIPLTEKMIIGSAYWTLQIRIRFPDCNRTTFYFPIPPKEEELKSDDVIGLFTEKFKLPF</sequence>
<organism evidence="1 2">
    <name type="scientific">Caenorhabditis tropicalis</name>
    <dbReference type="NCBI Taxonomy" id="1561998"/>
    <lineage>
        <taxon>Eukaryota</taxon>
        <taxon>Metazoa</taxon>
        <taxon>Ecdysozoa</taxon>
        <taxon>Nematoda</taxon>
        <taxon>Chromadorea</taxon>
        <taxon>Rhabditida</taxon>
        <taxon>Rhabditina</taxon>
        <taxon>Rhabditomorpha</taxon>
        <taxon>Rhabditoidea</taxon>
        <taxon>Rhabditidae</taxon>
        <taxon>Peloderinae</taxon>
        <taxon>Caenorhabditis</taxon>
    </lineage>
</organism>
<keyword evidence="1" id="KW-1185">Reference proteome</keyword>
<evidence type="ECO:0000313" key="1">
    <source>
        <dbReference type="Proteomes" id="UP000095282"/>
    </source>
</evidence>
<reference evidence="2" key="1">
    <citation type="submission" date="2016-11" db="UniProtKB">
        <authorList>
            <consortium name="WormBaseParasite"/>
        </authorList>
    </citation>
    <scope>IDENTIFICATION</scope>
</reference>
<dbReference type="AlphaFoldDB" id="A0A1I7TWR9"/>
<evidence type="ECO:0000313" key="2">
    <source>
        <dbReference type="WBParaSite" id="Csp11.Scaffold629.g12562.t1"/>
    </source>
</evidence>
<dbReference type="eggNOG" id="ENOG502T3EY">
    <property type="taxonomic scope" value="Eukaryota"/>
</dbReference>
<dbReference type="Proteomes" id="UP000095282">
    <property type="component" value="Unplaced"/>
</dbReference>
<proteinExistence type="predicted"/>
<accession>A0A1I7TWR9</accession>
<dbReference type="WBParaSite" id="Csp11.Scaffold629.g12562.t1">
    <property type="protein sequence ID" value="Csp11.Scaffold629.g12562.t1"/>
    <property type="gene ID" value="Csp11.Scaffold629.g12562"/>
</dbReference>
<protein>
    <submittedName>
        <fullName evidence="2">DUF2199 domain-containing protein</fullName>
    </submittedName>
</protein>